<dbReference type="AlphaFoldDB" id="A0AAV9SGZ3"/>
<protein>
    <submittedName>
        <fullName evidence="2">Uncharacterized protein</fullName>
    </submittedName>
</protein>
<evidence type="ECO:0000256" key="1">
    <source>
        <dbReference type="SAM" id="MobiDB-lite"/>
    </source>
</evidence>
<keyword evidence="3" id="KW-1185">Reference proteome</keyword>
<name>A0AAV9SGZ3_9TELE</name>
<feature type="compositionally biased region" description="Basic and acidic residues" evidence="1">
    <location>
        <begin position="37"/>
        <end position="75"/>
    </location>
</feature>
<organism evidence="2 3">
    <name type="scientific">Crenichthys baileyi</name>
    <name type="common">White River springfish</name>
    <dbReference type="NCBI Taxonomy" id="28760"/>
    <lineage>
        <taxon>Eukaryota</taxon>
        <taxon>Metazoa</taxon>
        <taxon>Chordata</taxon>
        <taxon>Craniata</taxon>
        <taxon>Vertebrata</taxon>
        <taxon>Euteleostomi</taxon>
        <taxon>Actinopterygii</taxon>
        <taxon>Neopterygii</taxon>
        <taxon>Teleostei</taxon>
        <taxon>Neoteleostei</taxon>
        <taxon>Acanthomorphata</taxon>
        <taxon>Ovalentaria</taxon>
        <taxon>Atherinomorphae</taxon>
        <taxon>Cyprinodontiformes</taxon>
        <taxon>Goodeidae</taxon>
        <taxon>Crenichthys</taxon>
    </lineage>
</organism>
<feature type="compositionally biased region" description="Polar residues" evidence="1">
    <location>
        <begin position="99"/>
        <end position="111"/>
    </location>
</feature>
<dbReference type="EMBL" id="JAHHUM010000355">
    <property type="protein sequence ID" value="KAK5620520.1"/>
    <property type="molecule type" value="Genomic_DNA"/>
</dbReference>
<dbReference type="Proteomes" id="UP001311232">
    <property type="component" value="Unassembled WGS sequence"/>
</dbReference>
<reference evidence="2 3" key="1">
    <citation type="submission" date="2021-06" db="EMBL/GenBank/DDBJ databases">
        <authorList>
            <person name="Palmer J.M."/>
        </authorList>
    </citation>
    <scope>NUCLEOTIDE SEQUENCE [LARGE SCALE GENOMIC DNA]</scope>
    <source>
        <strain evidence="2 3">MEX-2019</strain>
        <tissue evidence="2">Muscle</tissue>
    </source>
</reference>
<proteinExistence type="predicted"/>
<sequence length="140" mass="15846">MSVMLQNSRNMELPENQNTVSSSVNNETVPQKGSTMVEDKEKPPHNDRTFTKREQEKAKEVHPAKEDLELAKREGFVCVKSNLETEEDEHSKPKKCIGENNTGDTSQSPEGSTPRAPSPEHPQHKGESWNLLARVYLEYT</sequence>
<gene>
    <name evidence="2" type="ORF">CRENBAI_022716</name>
</gene>
<feature type="region of interest" description="Disordered" evidence="1">
    <location>
        <begin position="1"/>
        <end position="128"/>
    </location>
</feature>
<evidence type="ECO:0000313" key="3">
    <source>
        <dbReference type="Proteomes" id="UP001311232"/>
    </source>
</evidence>
<feature type="compositionally biased region" description="Polar residues" evidence="1">
    <location>
        <begin position="1"/>
        <end position="34"/>
    </location>
</feature>
<comment type="caution">
    <text evidence="2">The sequence shown here is derived from an EMBL/GenBank/DDBJ whole genome shotgun (WGS) entry which is preliminary data.</text>
</comment>
<accession>A0AAV9SGZ3</accession>
<evidence type="ECO:0000313" key="2">
    <source>
        <dbReference type="EMBL" id="KAK5620520.1"/>
    </source>
</evidence>